<feature type="transmembrane region" description="Helical" evidence="1">
    <location>
        <begin position="28"/>
        <end position="48"/>
    </location>
</feature>
<keyword evidence="1" id="KW-0472">Membrane</keyword>
<name>A0A5N6E3R9_ASPPA</name>
<organism evidence="2 3">
    <name type="scientific">Aspergillus parasiticus</name>
    <dbReference type="NCBI Taxonomy" id="5067"/>
    <lineage>
        <taxon>Eukaryota</taxon>
        <taxon>Fungi</taxon>
        <taxon>Dikarya</taxon>
        <taxon>Ascomycota</taxon>
        <taxon>Pezizomycotina</taxon>
        <taxon>Eurotiomycetes</taxon>
        <taxon>Eurotiomycetidae</taxon>
        <taxon>Eurotiales</taxon>
        <taxon>Aspergillaceae</taxon>
        <taxon>Aspergillus</taxon>
        <taxon>Aspergillus subgen. Circumdati</taxon>
    </lineage>
</organism>
<dbReference type="Proteomes" id="UP000326532">
    <property type="component" value="Unassembled WGS sequence"/>
</dbReference>
<dbReference type="AlphaFoldDB" id="A0A5N6E3R9"/>
<gene>
    <name evidence="2" type="ORF">BDV34DRAFT_657</name>
</gene>
<keyword evidence="1" id="KW-1133">Transmembrane helix</keyword>
<sequence length="89" mass="10371">MTDMFYDEKCLLMFYVDDAFWTVGPRHMGGPFCMPCFCLFISFVKYFYTGLLLEGLAFDSAHGFTVGRWPVSFLELHFFCQSNLCNMKS</sequence>
<reference evidence="2 3" key="1">
    <citation type="submission" date="2019-04" db="EMBL/GenBank/DDBJ databases">
        <title>Fungal friends and foes A comparative genomics study of 23 Aspergillus species from section Flavi.</title>
        <authorList>
            <consortium name="DOE Joint Genome Institute"/>
            <person name="Kjaerbolling I."/>
            <person name="Vesth T.C."/>
            <person name="Frisvad J.C."/>
            <person name="Nybo J.L."/>
            <person name="Theobald S."/>
            <person name="Kildgaard S."/>
            <person name="Petersen T.I."/>
            <person name="Kuo A."/>
            <person name="Sato A."/>
            <person name="Lyhne E.K."/>
            <person name="Kogle M.E."/>
            <person name="Wiebenga A."/>
            <person name="Kun R.S."/>
            <person name="Lubbers R.J."/>
            <person name="Makela M.R."/>
            <person name="Barry K."/>
            <person name="Chovatia M."/>
            <person name="Clum A."/>
            <person name="Daum C."/>
            <person name="Haridas S."/>
            <person name="He G."/>
            <person name="LaButti K."/>
            <person name="Lipzen A."/>
            <person name="Mondo S."/>
            <person name="Pangilinan J."/>
            <person name="Riley R."/>
            <person name="Salamov A."/>
            <person name="Simmons B.A."/>
            <person name="Magnuson J.K."/>
            <person name="Henrissat B."/>
            <person name="Mortensen U.H."/>
            <person name="Larsen T.O."/>
            <person name="De vries R.P."/>
            <person name="Grigoriev I.V."/>
            <person name="Machida M."/>
            <person name="Baker S.E."/>
            <person name="Andersen M.R."/>
        </authorList>
    </citation>
    <scope>NUCLEOTIDE SEQUENCE [LARGE SCALE GENOMIC DNA]</scope>
    <source>
        <strain evidence="2 3">CBS 117618</strain>
    </source>
</reference>
<dbReference type="VEuPathDB" id="FungiDB:BDV34DRAFT_657"/>
<keyword evidence="3" id="KW-1185">Reference proteome</keyword>
<keyword evidence="1" id="KW-0812">Transmembrane</keyword>
<proteinExistence type="predicted"/>
<evidence type="ECO:0000313" key="2">
    <source>
        <dbReference type="EMBL" id="KAB8212206.1"/>
    </source>
</evidence>
<evidence type="ECO:0000256" key="1">
    <source>
        <dbReference type="SAM" id="Phobius"/>
    </source>
</evidence>
<protein>
    <submittedName>
        <fullName evidence="2">Uncharacterized protein</fullName>
    </submittedName>
</protein>
<dbReference type="EMBL" id="ML734936">
    <property type="protein sequence ID" value="KAB8212206.1"/>
    <property type="molecule type" value="Genomic_DNA"/>
</dbReference>
<evidence type="ECO:0000313" key="3">
    <source>
        <dbReference type="Proteomes" id="UP000326532"/>
    </source>
</evidence>
<accession>A0A5N6E3R9</accession>